<accession>A0A2N5SXD2</accession>
<dbReference type="Proteomes" id="UP000235388">
    <property type="component" value="Unassembled WGS sequence"/>
</dbReference>
<evidence type="ECO:0000313" key="4">
    <source>
        <dbReference type="Proteomes" id="UP000235388"/>
    </source>
</evidence>
<dbReference type="Proteomes" id="UP000235392">
    <property type="component" value="Unassembled WGS sequence"/>
</dbReference>
<name>A0A2N5SXD2_9BASI</name>
<dbReference type="EMBL" id="PGCI01000099">
    <property type="protein sequence ID" value="PLW40638.1"/>
    <property type="molecule type" value="Genomic_DNA"/>
</dbReference>
<reference evidence="4 5" key="1">
    <citation type="submission" date="2017-11" db="EMBL/GenBank/DDBJ databases">
        <title>De novo assembly and phasing of dikaryotic genomes from two isolates of Puccinia coronata f. sp. avenae, the causal agent of oat crown rust.</title>
        <authorList>
            <person name="Miller M.E."/>
            <person name="Zhang Y."/>
            <person name="Omidvar V."/>
            <person name="Sperschneider J."/>
            <person name="Schwessinger B."/>
            <person name="Raley C."/>
            <person name="Palmer J.M."/>
            <person name="Garnica D."/>
            <person name="Upadhyaya N."/>
            <person name="Rathjen J."/>
            <person name="Taylor J.M."/>
            <person name="Park R.F."/>
            <person name="Dodds P.N."/>
            <person name="Hirsch C.D."/>
            <person name="Kianian S.F."/>
            <person name="Figueroa M."/>
        </authorList>
    </citation>
    <scope>NUCLEOTIDE SEQUENCE [LARGE SCALE GENOMIC DNA]</scope>
    <source>
        <strain evidence="1">12NC29</strain>
        <strain evidence="2">12SD80</strain>
    </source>
</reference>
<dbReference type="AlphaFoldDB" id="A0A2N5SXD2"/>
<sequence length="149" mass="16375">MDPTRLRSGPSGFSFANRLTLSHEAVTSFLFESVGKGPSQISSLDGELNASRYGPESIECSPKVSSNSPNAPPIHLRKVMSWFNLFKPVGKEVRMLQKIPSLGGRGRSCCEFSKAPSPGKPHFKWTTILAIIPASRYNRTTFCQIAFGR</sequence>
<gene>
    <name evidence="3" type="ORF">PCANC_14095</name>
    <name evidence="1" type="ORF">PCANC_15325</name>
    <name evidence="2" type="ORF">PCASD_08341</name>
</gene>
<organism evidence="1 4">
    <name type="scientific">Puccinia coronata f. sp. avenae</name>
    <dbReference type="NCBI Taxonomy" id="200324"/>
    <lineage>
        <taxon>Eukaryota</taxon>
        <taxon>Fungi</taxon>
        <taxon>Dikarya</taxon>
        <taxon>Basidiomycota</taxon>
        <taxon>Pucciniomycotina</taxon>
        <taxon>Pucciniomycetes</taxon>
        <taxon>Pucciniales</taxon>
        <taxon>Pucciniaceae</taxon>
        <taxon>Puccinia</taxon>
    </lineage>
</organism>
<evidence type="ECO:0000313" key="3">
    <source>
        <dbReference type="EMBL" id="PLW52700.1"/>
    </source>
</evidence>
<protein>
    <submittedName>
        <fullName evidence="1">Uncharacterized protein</fullName>
    </submittedName>
</protein>
<dbReference type="EMBL" id="PGCJ01000076">
    <property type="protein sequence ID" value="PLW52700.1"/>
    <property type="molecule type" value="Genomic_DNA"/>
</dbReference>
<comment type="caution">
    <text evidence="1">The sequence shown here is derived from an EMBL/GenBank/DDBJ whole genome shotgun (WGS) entry which is preliminary data.</text>
</comment>
<dbReference type="EMBL" id="PGCJ01000841">
    <property type="protein sequence ID" value="PLW17882.1"/>
    <property type="molecule type" value="Genomic_DNA"/>
</dbReference>
<evidence type="ECO:0000313" key="5">
    <source>
        <dbReference type="Proteomes" id="UP000235392"/>
    </source>
</evidence>
<keyword evidence="4" id="KW-1185">Reference proteome</keyword>
<evidence type="ECO:0000313" key="1">
    <source>
        <dbReference type="EMBL" id="PLW17882.1"/>
    </source>
</evidence>
<proteinExistence type="predicted"/>
<evidence type="ECO:0000313" key="2">
    <source>
        <dbReference type="EMBL" id="PLW40638.1"/>
    </source>
</evidence>